<dbReference type="SUPFAM" id="SSF49562">
    <property type="entry name" value="C2 domain (Calcium/lipid-binding domain, CaLB)"/>
    <property type="match status" value="1"/>
</dbReference>
<organism evidence="3 4">
    <name type="scientific">Ceratosolen solmsi marchali</name>
    <dbReference type="NCBI Taxonomy" id="326594"/>
    <lineage>
        <taxon>Eukaryota</taxon>
        <taxon>Metazoa</taxon>
        <taxon>Ecdysozoa</taxon>
        <taxon>Arthropoda</taxon>
        <taxon>Hexapoda</taxon>
        <taxon>Insecta</taxon>
        <taxon>Pterygota</taxon>
        <taxon>Neoptera</taxon>
        <taxon>Endopterygota</taxon>
        <taxon>Hymenoptera</taxon>
        <taxon>Apocrita</taxon>
        <taxon>Proctotrupomorpha</taxon>
        <taxon>Chalcidoidea</taxon>
        <taxon>Agaonidae</taxon>
        <taxon>Agaoninae</taxon>
        <taxon>Ceratosolen</taxon>
    </lineage>
</organism>
<dbReference type="KEGG" id="csol:105366153"/>
<dbReference type="GO" id="GO:0005516">
    <property type="term" value="F:calmodulin binding"/>
    <property type="evidence" value="ECO:0007669"/>
    <property type="project" value="TreeGrafter"/>
</dbReference>
<gene>
    <name evidence="4" type="primary">LOC105366153</name>
</gene>
<feature type="domain" description="C2" evidence="2">
    <location>
        <begin position="1"/>
        <end position="98"/>
    </location>
</feature>
<dbReference type="GO" id="GO:0017075">
    <property type="term" value="F:syntaxin-1 binding"/>
    <property type="evidence" value="ECO:0007669"/>
    <property type="project" value="TreeGrafter"/>
</dbReference>
<dbReference type="AlphaFoldDB" id="A0AAJ7E048"/>
<feature type="region of interest" description="Disordered" evidence="1">
    <location>
        <begin position="209"/>
        <end position="229"/>
    </location>
</feature>
<evidence type="ECO:0000313" key="4">
    <source>
        <dbReference type="RefSeq" id="XP_011502783.1"/>
    </source>
</evidence>
<proteinExistence type="predicted"/>
<protein>
    <submittedName>
        <fullName evidence="4">Phorbol ester/diacylglycerol-binding protein unc-13-like</fullName>
    </submittedName>
</protein>
<dbReference type="SMART" id="SM00239">
    <property type="entry name" value="C2"/>
    <property type="match status" value="1"/>
</dbReference>
<name>A0AAJ7E048_9HYME</name>
<evidence type="ECO:0000313" key="3">
    <source>
        <dbReference type="Proteomes" id="UP000695007"/>
    </source>
</evidence>
<dbReference type="Gene3D" id="2.60.40.150">
    <property type="entry name" value="C2 domain"/>
    <property type="match status" value="1"/>
</dbReference>
<dbReference type="Proteomes" id="UP000695007">
    <property type="component" value="Unplaced"/>
</dbReference>
<dbReference type="PANTHER" id="PTHR10480">
    <property type="entry name" value="PROTEIN UNC-13 HOMOLOG"/>
    <property type="match status" value="1"/>
</dbReference>
<dbReference type="PROSITE" id="PS50004">
    <property type="entry name" value="C2"/>
    <property type="match status" value="1"/>
</dbReference>
<dbReference type="InterPro" id="IPR000008">
    <property type="entry name" value="C2_dom"/>
</dbReference>
<sequence length="332" mass="37736">MSLLSIAVKKARYIGVQAQQFNTYVTLKLQNVKSTTITVKGANPCWEQDFLFETNEINIGLLVEVWCKGILWDRALGYYYLLLPAIPYSNENGFGEWVSLDSELEMKGGEVVGTKTPTGHTLLIDCRFELPFDAQNTNAIDLQQKLEMLNSTVDNEIGSEQGHRQLMYNIAHSGYSEDSDYTSDFNYPVDGQGANSSISQFCTAATQLETPQSSLETSRENSYDRDDQQVPTNVASSLTPAIFSDYSAKGLRYNEPYPGDDSCQRYMNYSGESSEPLFYNSRPKYYKEYREEDCYNDHYNYQVLKINNTRIYNDIQNSPNMAIKSIRKTGAH</sequence>
<dbReference type="InterPro" id="IPR027080">
    <property type="entry name" value="Unc-13"/>
</dbReference>
<accession>A0AAJ7E048</accession>
<dbReference type="InterPro" id="IPR035892">
    <property type="entry name" value="C2_domain_sf"/>
</dbReference>
<dbReference type="GO" id="GO:0019992">
    <property type="term" value="F:diacylglycerol binding"/>
    <property type="evidence" value="ECO:0007669"/>
    <property type="project" value="InterPro"/>
</dbReference>
<dbReference type="GO" id="GO:0045202">
    <property type="term" value="C:synapse"/>
    <property type="evidence" value="ECO:0007669"/>
    <property type="project" value="GOC"/>
</dbReference>
<dbReference type="PANTHER" id="PTHR10480:SF12">
    <property type="entry name" value="UNC-13, ISOFORM E"/>
    <property type="match status" value="1"/>
</dbReference>
<dbReference type="GO" id="GO:0007268">
    <property type="term" value="P:chemical synaptic transmission"/>
    <property type="evidence" value="ECO:0007669"/>
    <property type="project" value="InterPro"/>
</dbReference>
<dbReference type="RefSeq" id="XP_011502783.1">
    <property type="nucleotide sequence ID" value="XM_011504481.1"/>
</dbReference>
<evidence type="ECO:0000256" key="1">
    <source>
        <dbReference type="SAM" id="MobiDB-lite"/>
    </source>
</evidence>
<dbReference type="GO" id="GO:0005886">
    <property type="term" value="C:plasma membrane"/>
    <property type="evidence" value="ECO:0007669"/>
    <property type="project" value="TreeGrafter"/>
</dbReference>
<dbReference type="FunFam" id="2.60.40.150:FF:000031">
    <property type="entry name" value="Protein unc-13 homolog B"/>
    <property type="match status" value="1"/>
</dbReference>
<dbReference type="Pfam" id="PF00168">
    <property type="entry name" value="C2"/>
    <property type="match status" value="1"/>
</dbReference>
<keyword evidence="3" id="KW-1185">Reference proteome</keyword>
<dbReference type="GeneID" id="105366153"/>
<reference evidence="4" key="1">
    <citation type="submission" date="2025-08" db="UniProtKB">
        <authorList>
            <consortium name="RefSeq"/>
        </authorList>
    </citation>
    <scope>IDENTIFICATION</scope>
</reference>
<feature type="compositionally biased region" description="Basic and acidic residues" evidence="1">
    <location>
        <begin position="217"/>
        <end position="228"/>
    </location>
</feature>
<evidence type="ECO:0000259" key="2">
    <source>
        <dbReference type="PROSITE" id="PS50004"/>
    </source>
</evidence>